<dbReference type="SUPFAM" id="SSF48179">
    <property type="entry name" value="6-phosphogluconate dehydrogenase C-terminal domain-like"/>
    <property type="match status" value="1"/>
</dbReference>
<evidence type="ECO:0000256" key="1">
    <source>
        <dbReference type="ARBA" id="ARBA00008419"/>
    </source>
</evidence>
<dbReference type="Gene3D" id="3.40.50.720">
    <property type="entry name" value="NAD(P)-binding Rossmann-like Domain"/>
    <property type="match status" value="1"/>
</dbReference>
<dbReference type="Pfam" id="PF03446">
    <property type="entry name" value="NAD_binding_2"/>
    <property type="match status" value="1"/>
</dbReference>
<evidence type="ECO:0000259" key="4">
    <source>
        <dbReference type="SMART" id="SM01350"/>
    </source>
</evidence>
<dbReference type="RefSeq" id="WP_061776067.1">
    <property type="nucleotide sequence ID" value="NZ_AYZH01000002.1"/>
</dbReference>
<dbReference type="InterPro" id="IPR006115">
    <property type="entry name" value="6PGDH_NADP-bd"/>
</dbReference>
<dbReference type="PRINTS" id="PR00076">
    <property type="entry name" value="6PGDHDRGNASE"/>
</dbReference>
<dbReference type="InterPro" id="IPR006114">
    <property type="entry name" value="6PGDH_C"/>
</dbReference>
<dbReference type="InterPro" id="IPR008927">
    <property type="entry name" value="6-PGluconate_DH-like_C_sf"/>
</dbReference>
<name>A0A0R2DHG1_9LACO</name>
<dbReference type="GO" id="GO:0019521">
    <property type="term" value="P:D-gluconate metabolic process"/>
    <property type="evidence" value="ECO:0007669"/>
    <property type="project" value="UniProtKB-KW"/>
</dbReference>
<comment type="similarity">
    <text evidence="1">Belongs to the 6-phosphogluconate dehydrogenase family.</text>
</comment>
<dbReference type="PANTHER" id="PTHR11811">
    <property type="entry name" value="6-PHOSPHOGLUCONATE DEHYDROGENASE"/>
    <property type="match status" value="1"/>
</dbReference>
<dbReference type="NCBIfam" id="NF007161">
    <property type="entry name" value="PRK09599.1"/>
    <property type="match status" value="1"/>
</dbReference>
<dbReference type="InterPro" id="IPR004849">
    <property type="entry name" value="6DGDH_YqeC"/>
</dbReference>
<keyword evidence="2" id="KW-0560">Oxidoreductase</keyword>
<dbReference type="GO" id="GO:0050661">
    <property type="term" value="F:NADP binding"/>
    <property type="evidence" value="ECO:0007669"/>
    <property type="project" value="InterPro"/>
</dbReference>
<dbReference type="Gene3D" id="1.10.1040.10">
    <property type="entry name" value="N-(1-d-carboxylethyl)-l-norvaline Dehydrogenase, domain 2"/>
    <property type="match status" value="1"/>
</dbReference>
<keyword evidence="3" id="KW-0311">Gluconate utilization</keyword>
<feature type="domain" description="6-phosphogluconate dehydrogenase C-terminal" evidence="4">
    <location>
        <begin position="168"/>
        <end position="299"/>
    </location>
</feature>
<dbReference type="SMART" id="SM01350">
    <property type="entry name" value="6PGD"/>
    <property type="match status" value="1"/>
</dbReference>
<dbReference type="Proteomes" id="UP000051589">
    <property type="component" value="Unassembled WGS sequence"/>
</dbReference>
<evidence type="ECO:0000313" key="5">
    <source>
        <dbReference type="EMBL" id="KRN03078.1"/>
    </source>
</evidence>
<dbReference type="InterPro" id="IPR036291">
    <property type="entry name" value="NAD(P)-bd_dom_sf"/>
</dbReference>
<evidence type="ECO:0000313" key="6">
    <source>
        <dbReference type="Proteomes" id="UP000051589"/>
    </source>
</evidence>
<comment type="caution">
    <text evidence="5">The sequence shown here is derived from an EMBL/GenBank/DDBJ whole genome shotgun (WGS) entry which is preliminary data.</text>
</comment>
<evidence type="ECO:0000256" key="3">
    <source>
        <dbReference type="ARBA" id="ARBA00023064"/>
    </source>
</evidence>
<dbReference type="EMBL" id="AYZH01000002">
    <property type="protein sequence ID" value="KRN03078.1"/>
    <property type="molecule type" value="Genomic_DNA"/>
</dbReference>
<dbReference type="InterPro" id="IPR006183">
    <property type="entry name" value="Pgluconate_DH"/>
</dbReference>
<keyword evidence="6" id="KW-1185">Reference proteome</keyword>
<dbReference type="STRING" id="1423803.FD13_GL000832"/>
<dbReference type="NCBIfam" id="TIGR00872">
    <property type="entry name" value="gnd_rel"/>
    <property type="match status" value="1"/>
</dbReference>
<proteinExistence type="inferred from homology"/>
<dbReference type="GO" id="GO:0004616">
    <property type="term" value="F:phosphogluconate dehydrogenase (decarboxylating) activity"/>
    <property type="evidence" value="ECO:0007669"/>
    <property type="project" value="InterPro"/>
</dbReference>
<dbReference type="SUPFAM" id="SSF51735">
    <property type="entry name" value="NAD(P)-binding Rossmann-fold domains"/>
    <property type="match status" value="1"/>
</dbReference>
<dbReference type="Pfam" id="PF00393">
    <property type="entry name" value="6PGD"/>
    <property type="match status" value="1"/>
</dbReference>
<dbReference type="InterPro" id="IPR013328">
    <property type="entry name" value="6PGD_dom2"/>
</dbReference>
<protein>
    <submittedName>
        <fullName evidence="5">6-phosphogluconate dehydrogenase-like protein</fullName>
    </submittedName>
</protein>
<organism evidence="5 6">
    <name type="scientific">Levilactobacillus senmaizukei DSM 21775 = NBRC 103853</name>
    <dbReference type="NCBI Taxonomy" id="1423803"/>
    <lineage>
        <taxon>Bacteria</taxon>
        <taxon>Bacillati</taxon>
        <taxon>Bacillota</taxon>
        <taxon>Bacilli</taxon>
        <taxon>Lactobacillales</taxon>
        <taxon>Lactobacillaceae</taxon>
        <taxon>Levilactobacillus</taxon>
    </lineage>
</organism>
<dbReference type="GO" id="GO:0006098">
    <property type="term" value="P:pentose-phosphate shunt"/>
    <property type="evidence" value="ECO:0007669"/>
    <property type="project" value="InterPro"/>
</dbReference>
<reference evidence="5 6" key="1">
    <citation type="journal article" date="2015" name="Genome Announc.">
        <title>Expanding the biotechnology potential of lactobacilli through comparative genomics of 213 strains and associated genera.</title>
        <authorList>
            <person name="Sun Z."/>
            <person name="Harris H.M."/>
            <person name="McCann A."/>
            <person name="Guo C."/>
            <person name="Argimon S."/>
            <person name="Zhang W."/>
            <person name="Yang X."/>
            <person name="Jeffery I.B."/>
            <person name="Cooney J.C."/>
            <person name="Kagawa T.F."/>
            <person name="Liu W."/>
            <person name="Song Y."/>
            <person name="Salvetti E."/>
            <person name="Wrobel A."/>
            <person name="Rasinkangas P."/>
            <person name="Parkhill J."/>
            <person name="Rea M.C."/>
            <person name="O'Sullivan O."/>
            <person name="Ritari J."/>
            <person name="Douillard F.P."/>
            <person name="Paul Ross R."/>
            <person name="Yang R."/>
            <person name="Briner A.E."/>
            <person name="Felis G.E."/>
            <person name="de Vos W.M."/>
            <person name="Barrangou R."/>
            <person name="Klaenhammer T.R."/>
            <person name="Caufield P.W."/>
            <person name="Cui Y."/>
            <person name="Zhang H."/>
            <person name="O'Toole P.W."/>
        </authorList>
    </citation>
    <scope>NUCLEOTIDE SEQUENCE [LARGE SCALE GENOMIC DNA]</scope>
    <source>
        <strain evidence="5 6">DSM 21775</strain>
    </source>
</reference>
<dbReference type="AlphaFoldDB" id="A0A0R2DHG1"/>
<gene>
    <name evidence="5" type="ORF">FD13_GL000832</name>
</gene>
<evidence type="ECO:0000256" key="2">
    <source>
        <dbReference type="ARBA" id="ARBA00023002"/>
    </source>
</evidence>
<dbReference type="OrthoDB" id="9804542at2"/>
<dbReference type="PATRIC" id="fig|1423803.3.peg.829"/>
<accession>A0A0R2DHG1</accession>
<sequence length="301" mass="32688">MKLGLIGLGKMGLSLAKNAMDHNHEIVGFDLNKDFVDKAVEAGAEGATDLEDMVAKLPSPKIVWVMVPAGKPTDSTIESLSNLLGKGDILIDGGNSYYKDSLRHNEILKAKGIDFFDCGTSGGMEGARSHGNFMIGGDNAEAFETLRPLYEDISEKDGYLYTGRAASGHYLKMVHNGIEYGEMQAIAEGFEVLEASDFDYDNEAVAKVWSHGSVIRGWLMELAEEAFAEDPELDKIAGRMHASGEGQWTVQEGLDSHVPTPVIALSLMMRYRSMQDDTFTGKVVSALRNGFGGHAMDKANK</sequence>